<protein>
    <submittedName>
        <fullName evidence="4">DNA replication protein DnaD</fullName>
    </submittedName>
</protein>
<dbReference type="Pfam" id="PF21984">
    <property type="entry name" value="DnaD_N"/>
    <property type="match status" value="1"/>
</dbReference>
<dbReference type="Gene3D" id="1.10.10.10">
    <property type="entry name" value="Winged helix-like DNA-binding domain superfamily/Winged helix DNA-binding domain"/>
    <property type="match status" value="1"/>
</dbReference>
<evidence type="ECO:0000256" key="1">
    <source>
        <dbReference type="ARBA" id="ARBA00093462"/>
    </source>
</evidence>
<feature type="domain" description="DnaD N-terminal" evidence="3">
    <location>
        <begin position="31"/>
        <end position="126"/>
    </location>
</feature>
<dbReference type="InterPro" id="IPR053162">
    <property type="entry name" value="DnaD"/>
</dbReference>
<accession>A0A1M5BUP3</accession>
<dbReference type="Pfam" id="PF07261">
    <property type="entry name" value="DnaB_2"/>
    <property type="match status" value="1"/>
</dbReference>
<dbReference type="InterPro" id="IPR018247">
    <property type="entry name" value="EF_Hand_1_Ca_BS"/>
</dbReference>
<dbReference type="Proteomes" id="UP000184196">
    <property type="component" value="Unassembled WGS sequence"/>
</dbReference>
<evidence type="ECO:0000259" key="3">
    <source>
        <dbReference type="Pfam" id="PF21984"/>
    </source>
</evidence>
<comment type="similarity">
    <text evidence="1">Belongs to the DnaB/DnaD family.</text>
</comment>
<dbReference type="OrthoDB" id="1652900at2"/>
<keyword evidence="5" id="KW-1185">Reference proteome</keyword>
<feature type="domain" description="DnaB/C C-terminal" evidence="2">
    <location>
        <begin position="159"/>
        <end position="228"/>
    </location>
</feature>
<dbReference type="AlphaFoldDB" id="A0A1M5BUP3"/>
<dbReference type="PROSITE" id="PS00018">
    <property type="entry name" value="EF_HAND_1"/>
    <property type="match status" value="1"/>
</dbReference>
<evidence type="ECO:0000259" key="2">
    <source>
        <dbReference type="Pfam" id="PF07261"/>
    </source>
</evidence>
<dbReference type="InterPro" id="IPR053843">
    <property type="entry name" value="DnaD_N"/>
</dbReference>
<organism evidence="4 5">
    <name type="scientific">Desulfofundulus australicus DSM 11792</name>
    <dbReference type="NCBI Taxonomy" id="1121425"/>
    <lineage>
        <taxon>Bacteria</taxon>
        <taxon>Bacillati</taxon>
        <taxon>Bacillota</taxon>
        <taxon>Clostridia</taxon>
        <taxon>Eubacteriales</taxon>
        <taxon>Peptococcaceae</taxon>
        <taxon>Desulfofundulus</taxon>
    </lineage>
</organism>
<gene>
    <name evidence="4" type="ORF">SAMN02745218_02322</name>
</gene>
<dbReference type="SUPFAM" id="SSF158499">
    <property type="entry name" value="DnaD domain-like"/>
    <property type="match status" value="1"/>
</dbReference>
<dbReference type="Gene3D" id="1.10.10.630">
    <property type="entry name" value="DnaD domain-like"/>
    <property type="match status" value="1"/>
</dbReference>
<evidence type="ECO:0000313" key="4">
    <source>
        <dbReference type="EMBL" id="SHF46218.1"/>
    </source>
</evidence>
<dbReference type="NCBIfam" id="TIGR01446">
    <property type="entry name" value="DnaD_dom"/>
    <property type="match status" value="1"/>
</dbReference>
<dbReference type="InterPro" id="IPR006343">
    <property type="entry name" value="DnaB/C_C"/>
</dbReference>
<dbReference type="InterPro" id="IPR036388">
    <property type="entry name" value="WH-like_DNA-bd_sf"/>
</dbReference>
<reference evidence="5" key="1">
    <citation type="submission" date="2016-11" db="EMBL/GenBank/DDBJ databases">
        <authorList>
            <person name="Varghese N."/>
            <person name="Submissions S."/>
        </authorList>
    </citation>
    <scope>NUCLEOTIDE SEQUENCE [LARGE SCALE GENOMIC DNA]</scope>
    <source>
        <strain evidence="5">DSM 11792</strain>
    </source>
</reference>
<dbReference type="PANTHER" id="PTHR37293:SF6">
    <property type="entry name" value="DNA REPLICATION PROTEIN DNAD"/>
    <property type="match status" value="1"/>
</dbReference>
<evidence type="ECO:0000313" key="5">
    <source>
        <dbReference type="Proteomes" id="UP000184196"/>
    </source>
</evidence>
<dbReference type="EMBL" id="FQUW01000031">
    <property type="protein sequence ID" value="SHF46218.1"/>
    <property type="molecule type" value="Genomic_DNA"/>
</dbReference>
<name>A0A1M5BUP3_9FIRM</name>
<dbReference type="PANTHER" id="PTHR37293">
    <property type="entry name" value="PHAGE REPLICATION PROTEIN-RELATED"/>
    <property type="match status" value="1"/>
</dbReference>
<sequence>MMSGRTVKRYREGNITAAFGTDLLLQGITAVPNLLLRLYRHLDITDEEMILLIQLLRLQIEEKNLLPSASALAECTSQDVTRIQQNLNRLLEKEVLAVTQYYDENKDQILSGYDFEPLLEKLSEIWASIRVREIERTRCLLEKRTRMEANSPEFALIIKAFEQEFGRPVSPMEVEQIQQWIEELNPTLVLEALRRAVLRGKHNFKYIDSIILEWKKNNLQTLEEINAYDAQFKKRRSKNTTPKVDERKKALLKTLYLS</sequence>
<dbReference type="InterPro" id="IPR034829">
    <property type="entry name" value="DnaD-like_sf"/>
</dbReference>
<proteinExistence type="inferred from homology"/>